<dbReference type="AlphaFoldDB" id="A0AAE0LH04"/>
<dbReference type="Proteomes" id="UP001190700">
    <property type="component" value="Unassembled WGS sequence"/>
</dbReference>
<feature type="region of interest" description="Disordered" evidence="1">
    <location>
        <begin position="253"/>
        <end position="363"/>
    </location>
</feature>
<dbReference type="PANTHER" id="PTHR33064">
    <property type="entry name" value="POL PROTEIN"/>
    <property type="match status" value="1"/>
</dbReference>
<gene>
    <name evidence="3" type="ORF">CYMTET_7314</name>
</gene>
<dbReference type="SUPFAM" id="SSF56672">
    <property type="entry name" value="DNA/RNA polymerases"/>
    <property type="match status" value="1"/>
</dbReference>
<feature type="domain" description="Reverse transcriptase" evidence="2">
    <location>
        <begin position="1"/>
        <end position="66"/>
    </location>
</feature>
<proteinExistence type="predicted"/>
<reference evidence="3 4" key="1">
    <citation type="journal article" date="2015" name="Genome Biol. Evol.">
        <title>Comparative Genomics of a Bacterivorous Green Alga Reveals Evolutionary Causalities and Consequences of Phago-Mixotrophic Mode of Nutrition.</title>
        <authorList>
            <person name="Burns J.A."/>
            <person name="Paasch A."/>
            <person name="Narechania A."/>
            <person name="Kim E."/>
        </authorList>
    </citation>
    <scope>NUCLEOTIDE SEQUENCE [LARGE SCALE GENOMIC DNA]</scope>
    <source>
        <strain evidence="3 4">PLY_AMNH</strain>
    </source>
</reference>
<dbReference type="InterPro" id="IPR043502">
    <property type="entry name" value="DNA/RNA_pol_sf"/>
</dbReference>
<dbReference type="InterPro" id="IPR051320">
    <property type="entry name" value="Viral_Replic_Matur_Polypro"/>
</dbReference>
<comment type="caution">
    <text evidence="3">The sequence shown here is derived from an EMBL/GenBank/DDBJ whole genome shotgun (WGS) entry which is preliminary data.</text>
</comment>
<keyword evidence="4" id="KW-1185">Reference proteome</keyword>
<evidence type="ECO:0000313" key="4">
    <source>
        <dbReference type="Proteomes" id="UP001190700"/>
    </source>
</evidence>
<name>A0AAE0LH04_9CHLO</name>
<dbReference type="Pfam" id="PF00078">
    <property type="entry name" value="RVT_1"/>
    <property type="match status" value="1"/>
</dbReference>
<dbReference type="InterPro" id="IPR043128">
    <property type="entry name" value="Rev_trsase/Diguanyl_cyclase"/>
</dbReference>
<evidence type="ECO:0000313" key="3">
    <source>
        <dbReference type="EMBL" id="KAK3285061.1"/>
    </source>
</evidence>
<dbReference type="EMBL" id="LGRX02001980">
    <property type="protein sequence ID" value="KAK3285061.1"/>
    <property type="molecule type" value="Genomic_DNA"/>
</dbReference>
<dbReference type="InterPro" id="IPR000477">
    <property type="entry name" value="RT_dom"/>
</dbReference>
<organism evidence="3 4">
    <name type="scientific">Cymbomonas tetramitiformis</name>
    <dbReference type="NCBI Taxonomy" id="36881"/>
    <lineage>
        <taxon>Eukaryota</taxon>
        <taxon>Viridiplantae</taxon>
        <taxon>Chlorophyta</taxon>
        <taxon>Pyramimonadophyceae</taxon>
        <taxon>Pyramimonadales</taxon>
        <taxon>Pyramimonadaceae</taxon>
        <taxon>Cymbomonas</taxon>
    </lineage>
</organism>
<dbReference type="PANTHER" id="PTHR33064:SF37">
    <property type="entry name" value="RIBONUCLEASE H"/>
    <property type="match status" value="1"/>
</dbReference>
<dbReference type="InterPro" id="IPR041577">
    <property type="entry name" value="RT_RNaseH_2"/>
</dbReference>
<evidence type="ECO:0000259" key="2">
    <source>
        <dbReference type="PROSITE" id="PS50878"/>
    </source>
</evidence>
<dbReference type="Gene3D" id="3.30.70.270">
    <property type="match status" value="1"/>
</dbReference>
<dbReference type="Pfam" id="PF17919">
    <property type="entry name" value="RT_RNaseH_2"/>
    <property type="match status" value="1"/>
</dbReference>
<evidence type="ECO:0000256" key="1">
    <source>
        <dbReference type="SAM" id="MobiDB-lite"/>
    </source>
</evidence>
<sequence length="363" mass="39097">MQRALGHLPFVRIFIDDVVVFSSGDIEEHYRFVREFLLTCREKGVYLKKSKAQMLKKNLRFLGHTLSSKGCQPQHDKVAAVRDWPALQNVTHIRQFYLGTGWLLQEQWSFDELKAALVKAPVLALPDMKAAADGSAPFVVQTDASGIALGGVLMQDCGGGLGVIAQDTARLKKAGVLDGKSDLPRDPLSVLDSSVLFEEGPTSRPAHRLAEVVSWLDAVDALQTAEQAIEQATLAYKAAIPPIPHRYLEAAGRTGRRARQQKTQVAAPGGEVTFKVGPTQRPPAAAKARSEDPAEAMAPEIGVPGCTRSRTGQKTRATDTHAGDVAAEVGPITRRPPVRAEPRNPAEVVTSEVGSPEESHASA</sequence>
<dbReference type="PROSITE" id="PS50878">
    <property type="entry name" value="RT_POL"/>
    <property type="match status" value="1"/>
</dbReference>
<protein>
    <recommendedName>
        <fullName evidence="2">Reverse transcriptase domain-containing protein</fullName>
    </recommendedName>
</protein>
<accession>A0AAE0LH04</accession>